<evidence type="ECO:0000256" key="5">
    <source>
        <dbReference type="ARBA" id="ARBA00022525"/>
    </source>
</evidence>
<evidence type="ECO:0000256" key="2">
    <source>
        <dbReference type="ARBA" id="ARBA00003091"/>
    </source>
</evidence>
<sequence>MMRVALGLALFWTSHVTALGYADRQKSPLKDDEKVAALFPTPEGDLISPAFLFPHTVPEGFANNSAPPTDSVTSASFLKLLAQRNPWINYHEPDFTSEEGRLIPYVYLSKTRKDYTEGSSDNKLRIWIQGGTHGDEPAGPQSVLALLGKLNDDKKWASSVLDKADLLVLPLYNPDGTQYFQRELVTGFDGNRDHALLQRKQTRDVKQLLNRFNPHISHDAHEYTAWNRFGGNYIKSHDLQFSAVKNPNIRPEIRSLGERLFTDTVYSTVRKAGYRTGPYFTGTTSGSAITLTEPGSSSSGGHNSWGLGQRLSFLAETRGIRLGDQHFKRRVTTGLLAAETVLRVATENKDLIYNTIEDARREFINGNDEIIVVDKSRVTRIDIDLIDVTTGEVVDVPVTFNNNTPSDVVLTRRRPEAYIFSGAWSDIAERLRVLGLKVDVLESDFYGTVETLVATNVTLATSRNQGIVQATVTTEPGTRIVRIPAGGFRVSTRQQNAAYAFITLEPENVSSFVTTNTISLEVGEEYPVFRIV</sequence>
<dbReference type="SUPFAM" id="SSF53187">
    <property type="entry name" value="Zn-dependent exopeptidases"/>
    <property type="match status" value="1"/>
</dbReference>
<proteinExistence type="inferred from homology"/>
<dbReference type="PANTHER" id="PTHR11705">
    <property type="entry name" value="PROTEASE FAMILY M14 CARBOXYPEPTIDASE A,B"/>
    <property type="match status" value="1"/>
</dbReference>
<dbReference type="InterPro" id="IPR000834">
    <property type="entry name" value="Peptidase_M14"/>
</dbReference>
<keyword evidence="8" id="KW-0378">Hydrolase</keyword>
<comment type="function">
    <text evidence="2">Extracellular metalloprotease that contributes to pathogenicity.</text>
</comment>
<evidence type="ECO:0000256" key="6">
    <source>
        <dbReference type="ARBA" id="ARBA00022670"/>
    </source>
</evidence>
<evidence type="ECO:0000256" key="11">
    <source>
        <dbReference type="ARBA" id="ARBA00041263"/>
    </source>
</evidence>
<name>A0A9N9VTX3_9HYPO</name>
<evidence type="ECO:0000313" key="17">
    <source>
        <dbReference type="Proteomes" id="UP000696573"/>
    </source>
</evidence>
<dbReference type="EMBL" id="CABFNQ020000737">
    <property type="protein sequence ID" value="CAH0028956.1"/>
    <property type="molecule type" value="Genomic_DNA"/>
</dbReference>
<keyword evidence="17" id="KW-1185">Reference proteome</keyword>
<evidence type="ECO:0000256" key="14">
    <source>
        <dbReference type="SAM" id="SignalP"/>
    </source>
</evidence>
<dbReference type="GO" id="GO:0006508">
    <property type="term" value="P:proteolysis"/>
    <property type="evidence" value="ECO:0007669"/>
    <property type="project" value="UniProtKB-KW"/>
</dbReference>
<evidence type="ECO:0000256" key="1">
    <source>
        <dbReference type="ARBA" id="ARBA00001947"/>
    </source>
</evidence>
<evidence type="ECO:0000256" key="13">
    <source>
        <dbReference type="PROSITE-ProRule" id="PRU01379"/>
    </source>
</evidence>
<dbReference type="OrthoDB" id="3626597at2759"/>
<dbReference type="PANTHER" id="PTHR11705:SF83">
    <property type="entry name" value="INACTIVE METALLOCARBOXYPEPTIDASE ECM14"/>
    <property type="match status" value="1"/>
</dbReference>
<feature type="chain" id="PRO_5040125382" description="Carboxypeptidase M14B" evidence="14">
    <location>
        <begin position="19"/>
        <end position="532"/>
    </location>
</feature>
<feature type="domain" description="Peptidase M14" evidence="15">
    <location>
        <begin position="66"/>
        <end position="345"/>
    </location>
</feature>
<evidence type="ECO:0000256" key="12">
    <source>
        <dbReference type="ARBA" id="ARBA00042017"/>
    </source>
</evidence>
<keyword evidence="6" id="KW-0645">Protease</keyword>
<keyword evidence="10" id="KW-0325">Glycoprotein</keyword>
<evidence type="ECO:0000256" key="10">
    <source>
        <dbReference type="ARBA" id="ARBA00023180"/>
    </source>
</evidence>
<accession>A0A9N9VTX3</accession>
<dbReference type="GO" id="GO:0008270">
    <property type="term" value="F:zinc ion binding"/>
    <property type="evidence" value="ECO:0007669"/>
    <property type="project" value="InterPro"/>
</dbReference>
<dbReference type="Gene3D" id="3.40.630.10">
    <property type="entry name" value="Zn peptidases"/>
    <property type="match status" value="1"/>
</dbReference>
<evidence type="ECO:0000259" key="15">
    <source>
        <dbReference type="PROSITE" id="PS52035"/>
    </source>
</evidence>
<evidence type="ECO:0000313" key="16">
    <source>
        <dbReference type="EMBL" id="CAH0028956.1"/>
    </source>
</evidence>
<organism evidence="16 17">
    <name type="scientific">Clonostachys rhizophaga</name>
    <dbReference type="NCBI Taxonomy" id="160324"/>
    <lineage>
        <taxon>Eukaryota</taxon>
        <taxon>Fungi</taxon>
        <taxon>Dikarya</taxon>
        <taxon>Ascomycota</taxon>
        <taxon>Pezizomycotina</taxon>
        <taxon>Sordariomycetes</taxon>
        <taxon>Hypocreomycetidae</taxon>
        <taxon>Hypocreales</taxon>
        <taxon>Bionectriaceae</taxon>
        <taxon>Clonostachys</taxon>
    </lineage>
</organism>
<evidence type="ECO:0000256" key="4">
    <source>
        <dbReference type="ARBA" id="ARBA00005988"/>
    </source>
</evidence>
<dbReference type="AlphaFoldDB" id="A0A9N9VTX3"/>
<comment type="cofactor">
    <cofactor evidence="1">
        <name>Zn(2+)</name>
        <dbReference type="ChEBI" id="CHEBI:29105"/>
    </cofactor>
</comment>
<dbReference type="GO" id="GO:0005576">
    <property type="term" value="C:extracellular region"/>
    <property type="evidence" value="ECO:0007669"/>
    <property type="project" value="UniProtKB-SubCell"/>
</dbReference>
<evidence type="ECO:0000256" key="7">
    <source>
        <dbReference type="ARBA" id="ARBA00022729"/>
    </source>
</evidence>
<reference evidence="16" key="1">
    <citation type="submission" date="2021-10" db="EMBL/GenBank/DDBJ databases">
        <authorList>
            <person name="Piombo E."/>
        </authorList>
    </citation>
    <scope>NUCLEOTIDE SEQUENCE</scope>
</reference>
<dbReference type="PROSITE" id="PS52035">
    <property type="entry name" value="PEPTIDASE_M14"/>
    <property type="match status" value="1"/>
</dbReference>
<keyword evidence="7 14" id="KW-0732">Signal</keyword>
<dbReference type="Proteomes" id="UP000696573">
    <property type="component" value="Unassembled WGS sequence"/>
</dbReference>
<keyword evidence="9" id="KW-0843">Virulence</keyword>
<dbReference type="Pfam" id="PF00246">
    <property type="entry name" value="Peptidase_M14"/>
    <property type="match status" value="1"/>
</dbReference>
<protein>
    <recommendedName>
        <fullName evidence="12">Carboxypeptidase M14B</fullName>
    </recommendedName>
    <alternativeName>
        <fullName evidence="11">Carboxypeptidase MCPB</fullName>
    </alternativeName>
</protein>
<evidence type="ECO:0000256" key="8">
    <source>
        <dbReference type="ARBA" id="ARBA00022801"/>
    </source>
</evidence>
<gene>
    <name evidence="16" type="ORF">CRHIZ90672A_00013038</name>
</gene>
<keyword evidence="5" id="KW-0964">Secreted</keyword>
<comment type="similarity">
    <text evidence="4 13">Belongs to the peptidase M14 family.</text>
</comment>
<feature type="active site" description="Proton donor/acceptor" evidence="13">
    <location>
        <position position="316"/>
    </location>
</feature>
<feature type="signal peptide" evidence="14">
    <location>
        <begin position="1"/>
        <end position="18"/>
    </location>
</feature>
<dbReference type="GO" id="GO:0004181">
    <property type="term" value="F:metallocarboxypeptidase activity"/>
    <property type="evidence" value="ECO:0007669"/>
    <property type="project" value="InterPro"/>
</dbReference>
<evidence type="ECO:0000256" key="9">
    <source>
        <dbReference type="ARBA" id="ARBA00023026"/>
    </source>
</evidence>
<evidence type="ECO:0000256" key="3">
    <source>
        <dbReference type="ARBA" id="ARBA00004613"/>
    </source>
</evidence>
<comment type="caution">
    <text evidence="16">The sequence shown here is derived from an EMBL/GenBank/DDBJ whole genome shotgun (WGS) entry which is preliminary data.</text>
</comment>
<comment type="subcellular location">
    <subcellularLocation>
        <location evidence="3">Secreted</location>
    </subcellularLocation>
</comment>